<comment type="subcellular location">
    <subcellularLocation>
        <location evidence="1">Membrane</location>
        <topology evidence="1">Multi-pass membrane protein</topology>
    </subcellularLocation>
</comment>
<protein>
    <recommendedName>
        <fullName evidence="8">RTA1 domain protein</fullName>
    </recommendedName>
</protein>
<dbReference type="eggNOG" id="ENOG502SJTT">
    <property type="taxonomic scope" value="Eukaryota"/>
</dbReference>
<proteinExistence type="predicted"/>
<evidence type="ECO:0000256" key="2">
    <source>
        <dbReference type="ARBA" id="ARBA00022692"/>
    </source>
</evidence>
<dbReference type="OrthoDB" id="3358017at2759"/>
<gene>
    <name evidence="6" type="ORF">GLAREA_06539</name>
</gene>
<evidence type="ECO:0000256" key="5">
    <source>
        <dbReference type="SAM" id="Phobius"/>
    </source>
</evidence>
<dbReference type="GeneID" id="19465592"/>
<feature type="transmembrane region" description="Helical" evidence="5">
    <location>
        <begin position="117"/>
        <end position="141"/>
    </location>
</feature>
<evidence type="ECO:0000256" key="4">
    <source>
        <dbReference type="ARBA" id="ARBA00023136"/>
    </source>
</evidence>
<keyword evidence="3 5" id="KW-1133">Transmembrane helix</keyword>
<feature type="transmembrane region" description="Helical" evidence="5">
    <location>
        <begin position="18"/>
        <end position="36"/>
    </location>
</feature>
<feature type="transmembrane region" description="Helical" evidence="5">
    <location>
        <begin position="43"/>
        <end position="63"/>
    </location>
</feature>
<evidence type="ECO:0000256" key="1">
    <source>
        <dbReference type="ARBA" id="ARBA00004141"/>
    </source>
</evidence>
<dbReference type="Pfam" id="PF04479">
    <property type="entry name" value="RTA1"/>
    <property type="match status" value="1"/>
</dbReference>
<feature type="transmembrane region" description="Helical" evidence="5">
    <location>
        <begin position="153"/>
        <end position="175"/>
    </location>
</feature>
<dbReference type="KEGG" id="glz:GLAREA_06539"/>
<feature type="transmembrane region" description="Helical" evidence="5">
    <location>
        <begin position="240"/>
        <end position="260"/>
    </location>
</feature>
<keyword evidence="2 5" id="KW-0812">Transmembrane</keyword>
<dbReference type="HOGENOM" id="CLU_033465_0_1_1"/>
<keyword evidence="7" id="KW-1185">Reference proteome</keyword>
<dbReference type="PANTHER" id="PTHR31465:SF13">
    <property type="entry name" value="RTA1 DOMAIN PROTEIN-RELATED"/>
    <property type="match status" value="1"/>
</dbReference>
<dbReference type="EMBL" id="KE145358">
    <property type="protein sequence ID" value="EPE33526.1"/>
    <property type="molecule type" value="Genomic_DNA"/>
</dbReference>
<feature type="transmembrane region" description="Helical" evidence="5">
    <location>
        <begin position="75"/>
        <end position="96"/>
    </location>
</feature>
<evidence type="ECO:0000313" key="6">
    <source>
        <dbReference type="EMBL" id="EPE33526.1"/>
    </source>
</evidence>
<reference evidence="6 7" key="1">
    <citation type="journal article" date="2013" name="BMC Genomics">
        <title>Genomics-driven discovery of the pneumocandin biosynthetic gene cluster in the fungus Glarea lozoyensis.</title>
        <authorList>
            <person name="Chen L."/>
            <person name="Yue Q."/>
            <person name="Zhang X."/>
            <person name="Xiang M."/>
            <person name="Wang C."/>
            <person name="Li S."/>
            <person name="Che Y."/>
            <person name="Ortiz-Lopez F.J."/>
            <person name="Bills G.F."/>
            <person name="Liu X."/>
            <person name="An Z."/>
        </authorList>
    </citation>
    <scope>NUCLEOTIDE SEQUENCE [LARGE SCALE GENOMIC DNA]</scope>
    <source>
        <strain evidence="7">ATCC 20868 / MF5171</strain>
    </source>
</reference>
<evidence type="ECO:0008006" key="8">
    <source>
        <dbReference type="Google" id="ProtNLM"/>
    </source>
</evidence>
<dbReference type="AlphaFoldDB" id="S3DN54"/>
<accession>S3DN54</accession>
<dbReference type="PANTHER" id="PTHR31465">
    <property type="entry name" value="PROTEIN RTA1-RELATED"/>
    <property type="match status" value="1"/>
</dbReference>
<evidence type="ECO:0000256" key="3">
    <source>
        <dbReference type="ARBA" id="ARBA00022989"/>
    </source>
</evidence>
<dbReference type="GO" id="GO:0016020">
    <property type="term" value="C:membrane"/>
    <property type="evidence" value="ECO:0007669"/>
    <property type="project" value="UniProtKB-SubCell"/>
</dbReference>
<evidence type="ECO:0000313" key="7">
    <source>
        <dbReference type="Proteomes" id="UP000016922"/>
    </source>
</evidence>
<dbReference type="OMA" id="WYLYAFE"/>
<feature type="transmembrane region" description="Helical" evidence="5">
    <location>
        <begin position="196"/>
        <end position="214"/>
    </location>
</feature>
<keyword evidence="4 5" id="KW-0472">Membrane</keyword>
<name>S3DN54_GLAL2</name>
<dbReference type="Proteomes" id="UP000016922">
    <property type="component" value="Unassembled WGS sequence"/>
</dbReference>
<dbReference type="RefSeq" id="XP_008080143.1">
    <property type="nucleotide sequence ID" value="XM_008081952.1"/>
</dbReference>
<organism evidence="6 7">
    <name type="scientific">Glarea lozoyensis (strain ATCC 20868 / MF5171)</name>
    <dbReference type="NCBI Taxonomy" id="1116229"/>
    <lineage>
        <taxon>Eukaryota</taxon>
        <taxon>Fungi</taxon>
        <taxon>Dikarya</taxon>
        <taxon>Ascomycota</taxon>
        <taxon>Pezizomycotina</taxon>
        <taxon>Leotiomycetes</taxon>
        <taxon>Helotiales</taxon>
        <taxon>Helotiaceae</taxon>
        <taxon>Glarea</taxon>
    </lineage>
</organism>
<dbReference type="InterPro" id="IPR007568">
    <property type="entry name" value="RTA1"/>
</dbReference>
<sequence length="332" mass="37328">MSSDQPIPTYYPYNPSHVLPIVFAVLIGGSLAPHIWQNFRYHYWRVTFFMFWGGLVYMTGWILRCLSSYHPGNKNLYLAQTVFVLAGPPIYSAAEYNILGRLMRYVPMHAAINPTRIVIFFVYVGAAVEGLTVAGAARMGAAGENQALLKSGAVLVAIGTTMQAAVELVFVAMIAQLHYRCVKSNMNIRNVRNVCIMLYGTSTLVLLRCIFRGIEKFATADIVKTGTCGALCRTVILKEWYLYVFEAAPMVVYTYWLNFIHPAMFLPRKSTYYLGKDLVIRNGPGWVDGRASWVTFFDPCDIRGTADKFWLRPDEWPVVSTGDVEPKSHSNA</sequence>